<reference evidence="1 2" key="1">
    <citation type="submission" date="2019-03" db="EMBL/GenBank/DDBJ databases">
        <title>Genomic Encyclopedia of Type Strains, Phase IV (KMG-IV): sequencing the most valuable type-strain genomes for metagenomic binning, comparative biology and taxonomic classification.</title>
        <authorList>
            <person name="Goeker M."/>
        </authorList>
    </citation>
    <scope>NUCLEOTIDE SEQUENCE [LARGE SCALE GENOMIC DNA]</scope>
    <source>
        <strain evidence="1 2">DSM 24455</strain>
    </source>
</reference>
<name>A0A4R7KCM5_9CLOT</name>
<dbReference type="RefSeq" id="WP_133628829.1">
    <property type="nucleotide sequence ID" value="NZ_SOAZ01000021.1"/>
</dbReference>
<dbReference type="NCBIfam" id="TIGR02856">
    <property type="entry name" value="spore_yqfC"/>
    <property type="match status" value="1"/>
</dbReference>
<dbReference type="InterPro" id="IPR022476">
    <property type="entry name" value="Spore_YabP/YqfC"/>
</dbReference>
<evidence type="ECO:0000313" key="1">
    <source>
        <dbReference type="EMBL" id="TDT51099.1"/>
    </source>
</evidence>
<dbReference type="InterPro" id="IPR022477">
    <property type="entry name" value="Spore_YqfC"/>
</dbReference>
<dbReference type="Proteomes" id="UP000295325">
    <property type="component" value="Unassembled WGS sequence"/>
</dbReference>
<sequence>MKNNIKSRFADSLELPKEVVLDTPMVRITGNNEMSVENHRGIVEYSKEILRINSTLGIIKVSGSFLNIKEINQENIIISGEISSIEYIK</sequence>
<protein>
    <submittedName>
        <fullName evidence="1">Sporulation protein YqfC</fullName>
    </submittedName>
</protein>
<dbReference type="EMBL" id="SOAZ01000021">
    <property type="protein sequence ID" value="TDT51099.1"/>
    <property type="molecule type" value="Genomic_DNA"/>
</dbReference>
<proteinExistence type="predicted"/>
<accession>A0A4R7KCM5</accession>
<comment type="caution">
    <text evidence="1">The sequence shown here is derived from an EMBL/GenBank/DDBJ whole genome shotgun (WGS) entry which is preliminary data.</text>
</comment>
<gene>
    <name evidence="1" type="ORF">EDD71_12125</name>
</gene>
<dbReference type="Pfam" id="PF07873">
    <property type="entry name" value="YabP"/>
    <property type="match status" value="1"/>
</dbReference>
<keyword evidence="2" id="KW-1185">Reference proteome</keyword>
<organism evidence="1 2">
    <name type="scientific">Fonticella tunisiensis</name>
    <dbReference type="NCBI Taxonomy" id="1096341"/>
    <lineage>
        <taxon>Bacteria</taxon>
        <taxon>Bacillati</taxon>
        <taxon>Bacillota</taxon>
        <taxon>Clostridia</taxon>
        <taxon>Eubacteriales</taxon>
        <taxon>Clostridiaceae</taxon>
        <taxon>Fonticella</taxon>
    </lineage>
</organism>
<dbReference type="OrthoDB" id="2989236at2"/>
<evidence type="ECO:0000313" key="2">
    <source>
        <dbReference type="Proteomes" id="UP000295325"/>
    </source>
</evidence>
<dbReference type="AlphaFoldDB" id="A0A4R7KCM5"/>